<proteinExistence type="predicted"/>
<evidence type="ECO:0000256" key="1">
    <source>
        <dbReference type="ARBA" id="ARBA00022857"/>
    </source>
</evidence>
<dbReference type="AlphaFoldDB" id="A0A3L6DQC6"/>
<dbReference type="EMBL" id="NCVQ01000009">
    <property type="protein sequence ID" value="PWZ10619.1"/>
    <property type="molecule type" value="Genomic_DNA"/>
</dbReference>
<comment type="caution">
    <text evidence="4">The sequence shown here is derived from an EMBL/GenBank/DDBJ whole genome shotgun (WGS) entry which is preliminary data.</text>
</comment>
<name>A0A3L6DQC6_MAIZE</name>
<dbReference type="PRINTS" id="PR00069">
    <property type="entry name" value="ALDKETRDTASE"/>
</dbReference>
<keyword evidence="1" id="KW-0521">NADP</keyword>
<dbReference type="PANTHER" id="PTHR43625">
    <property type="entry name" value="AFLATOXIN B1 ALDEHYDE REDUCTASE"/>
    <property type="match status" value="1"/>
</dbReference>
<dbReference type="ExpressionAtlas" id="A0A3L6DQC6">
    <property type="expression patterns" value="baseline and differential"/>
</dbReference>
<feature type="domain" description="NADP-dependent oxidoreductase" evidence="3">
    <location>
        <begin position="23"/>
        <end position="317"/>
    </location>
</feature>
<dbReference type="GO" id="GO:0016491">
    <property type="term" value="F:oxidoreductase activity"/>
    <property type="evidence" value="ECO:0007669"/>
    <property type="project" value="UniProtKB-KW"/>
</dbReference>
<dbReference type="SUPFAM" id="SSF51430">
    <property type="entry name" value="NAD(P)-linked oxidoreductase"/>
    <property type="match status" value="1"/>
</dbReference>
<dbReference type="InterPro" id="IPR036812">
    <property type="entry name" value="NAD(P)_OxRdtase_dom_sf"/>
</dbReference>
<organism evidence="4 5">
    <name type="scientific">Zea mays</name>
    <name type="common">Maize</name>
    <dbReference type="NCBI Taxonomy" id="4577"/>
    <lineage>
        <taxon>Eukaryota</taxon>
        <taxon>Viridiplantae</taxon>
        <taxon>Streptophyta</taxon>
        <taxon>Embryophyta</taxon>
        <taxon>Tracheophyta</taxon>
        <taxon>Spermatophyta</taxon>
        <taxon>Magnoliopsida</taxon>
        <taxon>Liliopsida</taxon>
        <taxon>Poales</taxon>
        <taxon>Poaceae</taxon>
        <taxon>PACMAD clade</taxon>
        <taxon>Panicoideae</taxon>
        <taxon>Andropogonodae</taxon>
        <taxon>Andropogoneae</taxon>
        <taxon>Tripsacinae</taxon>
        <taxon>Zea</taxon>
    </lineage>
</organism>
<dbReference type="InterPro" id="IPR050791">
    <property type="entry name" value="Aldo-Keto_reductase"/>
</dbReference>
<dbReference type="Proteomes" id="UP000251960">
    <property type="component" value="Chromosome 8"/>
</dbReference>
<evidence type="ECO:0000313" key="4">
    <source>
        <dbReference type="EMBL" id="PWZ10619.1"/>
    </source>
</evidence>
<dbReference type="Gene3D" id="3.20.20.100">
    <property type="entry name" value="NADP-dependent oxidoreductase domain"/>
    <property type="match status" value="1"/>
</dbReference>
<protein>
    <submittedName>
        <fullName evidence="4">Putative aldo-keto reductase 1</fullName>
    </submittedName>
</protein>
<evidence type="ECO:0000313" key="5">
    <source>
        <dbReference type="Proteomes" id="UP000251960"/>
    </source>
</evidence>
<sequence length="350" mass="38510">MDTQARPVPPRVKLGIQGFEVSKLGFGCMGLTGAYNSPLDDEAGIAVIAHAFSRGVTLFDTSDVYGPLTNEILLGKALKQLPREQVQVATKFGIRHDESGTRTVCGRPEYVRACCEASLRRLGIDCIDLYYQHRIDTTTPIEETVSGACLHIRSALKQSALLIGELKKLVEEGKVKYIGLSEASPDTIRRAHAVHPITAILYAVDFRELGIGIVPYSPLGRGFFGGRGVKEQVSAESNLHGIPRFAPENLEKNKQIYLRMEELANKHQCSPAQLALAWVLHQGDDVVPIPGTTKIKNLDSNIDSLKVKLTDEDLKEMGSQIREEDVAGGRQFTSFAHTTWKYADTPKKQS</sequence>
<dbReference type="InterPro" id="IPR023210">
    <property type="entry name" value="NADP_OxRdtase_dom"/>
</dbReference>
<keyword evidence="2" id="KW-0560">Oxidoreductase</keyword>
<dbReference type="InterPro" id="IPR020471">
    <property type="entry name" value="AKR"/>
</dbReference>
<evidence type="ECO:0000259" key="3">
    <source>
        <dbReference type="Pfam" id="PF00248"/>
    </source>
</evidence>
<accession>A0A3L6DQC6</accession>
<dbReference type="Pfam" id="PF00248">
    <property type="entry name" value="Aldo_ket_red"/>
    <property type="match status" value="1"/>
</dbReference>
<evidence type="ECO:0000256" key="2">
    <source>
        <dbReference type="ARBA" id="ARBA00023002"/>
    </source>
</evidence>
<reference evidence="4 5" key="1">
    <citation type="journal article" date="2018" name="Nat. Genet.">
        <title>Extensive intraspecific gene order and gene structural variations between Mo17 and other maize genomes.</title>
        <authorList>
            <person name="Sun S."/>
            <person name="Zhou Y."/>
            <person name="Chen J."/>
            <person name="Shi J."/>
            <person name="Zhao H."/>
            <person name="Zhao H."/>
            <person name="Song W."/>
            <person name="Zhang M."/>
            <person name="Cui Y."/>
            <person name="Dong X."/>
            <person name="Liu H."/>
            <person name="Ma X."/>
            <person name="Jiao Y."/>
            <person name="Wang B."/>
            <person name="Wei X."/>
            <person name="Stein J.C."/>
            <person name="Glaubitz J.C."/>
            <person name="Lu F."/>
            <person name="Yu G."/>
            <person name="Liang C."/>
            <person name="Fengler K."/>
            <person name="Li B."/>
            <person name="Rafalski A."/>
            <person name="Schnable P.S."/>
            <person name="Ware D.H."/>
            <person name="Buckler E.S."/>
            <person name="Lai J."/>
        </authorList>
    </citation>
    <scope>NUCLEOTIDE SEQUENCE [LARGE SCALE GENOMIC DNA]</scope>
    <source>
        <strain evidence="5">cv. Missouri 17</strain>
        <tissue evidence="4">Seedling</tissue>
    </source>
</reference>
<gene>
    <name evidence="4" type="primary">AKR1_1</name>
    <name evidence="4" type="ORF">Zm00014a_031727</name>
</gene>
<dbReference type="PANTHER" id="PTHR43625:SF76">
    <property type="entry name" value="NADP-DEPENDENT OXIDOREDUCTASE DOMAIN-CONTAINING PROTEIN"/>
    <property type="match status" value="1"/>
</dbReference>